<name>A0A150PQ56_SORCE</name>
<proteinExistence type="predicted"/>
<comment type="caution">
    <text evidence="1">The sequence shown here is derived from an EMBL/GenBank/DDBJ whole genome shotgun (WGS) entry which is preliminary data.</text>
</comment>
<accession>A0A150PQ56</accession>
<organism evidence="1 2">
    <name type="scientific">Sorangium cellulosum</name>
    <name type="common">Polyangium cellulosum</name>
    <dbReference type="NCBI Taxonomy" id="56"/>
    <lineage>
        <taxon>Bacteria</taxon>
        <taxon>Pseudomonadati</taxon>
        <taxon>Myxococcota</taxon>
        <taxon>Polyangia</taxon>
        <taxon>Polyangiales</taxon>
        <taxon>Polyangiaceae</taxon>
        <taxon>Sorangium</taxon>
    </lineage>
</organism>
<dbReference type="AlphaFoldDB" id="A0A150PQ56"/>
<evidence type="ECO:0000313" key="1">
    <source>
        <dbReference type="EMBL" id="KYF57834.1"/>
    </source>
</evidence>
<sequence length="360" mass="38665">MLAPVPARRPSPPRASVASAALALAAIALSFTFVGCPCLSGPVNASPGLRWFLFSNFGASKICPEMLKSGVSLRLQDRSSAIGRFFPMQCSYDVNDAAQTVTVHIAGTGYGYMQPAKRVGFSLTTSVEYRPDFQIAGDDVYVWGRLNRIVQGPSFQLGYVENPVIDVMANVPPFGGLANLLGNQIVAGEMTRGFTVLYNEDTGKDFTLGILMPPQRPHHPFEVEDDERYTFANEVVEVHAHQRDYLGPFEVADVDQALYLKVSVQGAPVDIMIVDKPTGDAWREAYQTGKPLGPPPGPVQAGGPLQPGPIETRRYALRPGLYYVVIDNTAAAGLVAPPVTLLSPLGGPAAQVSYMAQVGE</sequence>
<dbReference type="EMBL" id="JELY01000857">
    <property type="protein sequence ID" value="KYF57834.1"/>
    <property type="molecule type" value="Genomic_DNA"/>
</dbReference>
<dbReference type="Proteomes" id="UP000075420">
    <property type="component" value="Unassembled WGS sequence"/>
</dbReference>
<protein>
    <submittedName>
        <fullName evidence="1">Uncharacterized protein</fullName>
    </submittedName>
</protein>
<gene>
    <name evidence="1" type="ORF">BE08_18275</name>
</gene>
<reference evidence="1 2" key="1">
    <citation type="submission" date="2014-02" db="EMBL/GenBank/DDBJ databases">
        <title>The small core and large imbalanced accessory genome model reveals a collaborative survival strategy of Sorangium cellulosum strains in nature.</title>
        <authorList>
            <person name="Han K."/>
            <person name="Peng R."/>
            <person name="Blom J."/>
            <person name="Li Y.-Z."/>
        </authorList>
    </citation>
    <scope>NUCLEOTIDE SEQUENCE [LARGE SCALE GENOMIC DNA]</scope>
    <source>
        <strain evidence="1 2">So0157-25</strain>
    </source>
</reference>
<evidence type="ECO:0000313" key="2">
    <source>
        <dbReference type="Proteomes" id="UP000075420"/>
    </source>
</evidence>